<evidence type="ECO:0000259" key="1">
    <source>
        <dbReference type="PROSITE" id="PS51819"/>
    </source>
</evidence>
<dbReference type="Pfam" id="PF00903">
    <property type="entry name" value="Glyoxalase"/>
    <property type="match status" value="1"/>
</dbReference>
<name>A0A494VAT4_9ACTN</name>
<dbReference type="InterPro" id="IPR037523">
    <property type="entry name" value="VOC_core"/>
</dbReference>
<sequence length="116" mass="12263">MSDGLKTIVYPVKDLAPAKALFRALLGVEPYADEPYYAGFRTGTHEIGLDPQGHAKGMTGPVPYWVVADIRRSLAELLEAGAEPLGDVQDVGGGTLIASVRDRDGNPVGLFQDAPA</sequence>
<proteinExistence type="predicted"/>
<dbReference type="RefSeq" id="WP_004922238.1">
    <property type="nucleotide sequence ID" value="NZ_CBDRCB010000057.1"/>
</dbReference>
<feature type="domain" description="VOC" evidence="1">
    <location>
        <begin position="4"/>
        <end position="113"/>
    </location>
</feature>
<organism evidence="2 3">
    <name type="scientific">Streptomyces fungicidicus</name>
    <dbReference type="NCBI Taxonomy" id="68203"/>
    <lineage>
        <taxon>Bacteria</taxon>
        <taxon>Bacillati</taxon>
        <taxon>Actinomycetota</taxon>
        <taxon>Actinomycetes</taxon>
        <taxon>Kitasatosporales</taxon>
        <taxon>Streptomycetaceae</taxon>
        <taxon>Streptomyces</taxon>
    </lineage>
</organism>
<gene>
    <name evidence="2" type="ORF">CNQ36_31250</name>
</gene>
<reference evidence="2 3" key="1">
    <citation type="submission" date="2017-09" db="EMBL/GenBank/DDBJ databases">
        <authorList>
            <person name="Zhang H."/>
            <person name="Hu S."/>
            <person name="Xu J."/>
            <person name="He Z."/>
        </authorList>
    </citation>
    <scope>NUCLEOTIDE SEQUENCE [LARGE SCALE GENOMIC DNA]</scope>
    <source>
        <strain evidence="2 3">TXX3120</strain>
        <plasmid evidence="2 3">p1</plasmid>
    </source>
</reference>
<dbReference type="Proteomes" id="UP000282170">
    <property type="component" value="Plasmid p1"/>
</dbReference>
<evidence type="ECO:0000313" key="2">
    <source>
        <dbReference type="EMBL" id="AYL40478.1"/>
    </source>
</evidence>
<dbReference type="SUPFAM" id="SSF54593">
    <property type="entry name" value="Glyoxalase/Bleomycin resistance protein/Dihydroxybiphenyl dioxygenase"/>
    <property type="match status" value="1"/>
</dbReference>
<geneLocation type="plasmid" evidence="2 3">
    <name>p1</name>
</geneLocation>
<protein>
    <submittedName>
        <fullName evidence="2">Glyoxalase</fullName>
    </submittedName>
</protein>
<dbReference type="EMBL" id="CP023408">
    <property type="protein sequence ID" value="AYL40478.1"/>
    <property type="molecule type" value="Genomic_DNA"/>
</dbReference>
<dbReference type="AlphaFoldDB" id="A0A494VAT4"/>
<evidence type="ECO:0000313" key="3">
    <source>
        <dbReference type="Proteomes" id="UP000282170"/>
    </source>
</evidence>
<dbReference type="KEGG" id="sfug:CNQ36_31250"/>
<accession>A0A494VAT4</accession>
<dbReference type="InterPro" id="IPR004360">
    <property type="entry name" value="Glyas_Fos-R_dOase_dom"/>
</dbReference>
<dbReference type="InterPro" id="IPR029068">
    <property type="entry name" value="Glyas_Bleomycin-R_OHBP_Dase"/>
</dbReference>
<keyword evidence="2" id="KW-0614">Plasmid</keyword>
<keyword evidence="3" id="KW-1185">Reference proteome</keyword>
<dbReference type="Gene3D" id="3.10.180.10">
    <property type="entry name" value="2,3-Dihydroxybiphenyl 1,2-Dioxygenase, domain 1"/>
    <property type="match status" value="1"/>
</dbReference>
<dbReference type="PROSITE" id="PS51819">
    <property type="entry name" value="VOC"/>
    <property type="match status" value="1"/>
</dbReference>